<name>A0A6J6P1D3_9ZZZZ</name>
<dbReference type="AlphaFoldDB" id="A0A6J6P1D3"/>
<dbReference type="GO" id="GO:0016758">
    <property type="term" value="F:hexosyltransferase activity"/>
    <property type="evidence" value="ECO:0007669"/>
    <property type="project" value="TreeGrafter"/>
</dbReference>
<dbReference type="FunFam" id="3.40.50.2000:FF:000069">
    <property type="entry name" value="Alpha-(1-6)-phosphatidylinositol monomannoside mannosyltransferase"/>
    <property type="match status" value="1"/>
</dbReference>
<dbReference type="PANTHER" id="PTHR45947">
    <property type="entry name" value="SULFOQUINOVOSYL TRANSFERASE SQD2"/>
    <property type="match status" value="1"/>
</dbReference>
<feature type="domain" description="Glycosyl transferase family 1" evidence="1">
    <location>
        <begin position="186"/>
        <end position="359"/>
    </location>
</feature>
<evidence type="ECO:0000259" key="1">
    <source>
        <dbReference type="Pfam" id="PF00534"/>
    </source>
</evidence>
<gene>
    <name evidence="3" type="ORF">UFOPK2593_00121</name>
    <name evidence="4" type="ORF">UFOPK3492_00056</name>
</gene>
<dbReference type="Pfam" id="PF13439">
    <property type="entry name" value="Glyco_transf_4"/>
    <property type="match status" value="1"/>
</dbReference>
<evidence type="ECO:0000313" key="3">
    <source>
        <dbReference type="EMBL" id="CAB4692102.1"/>
    </source>
</evidence>
<dbReference type="EMBL" id="CAEZXW010000003">
    <property type="protein sequence ID" value="CAB4692102.1"/>
    <property type="molecule type" value="Genomic_DNA"/>
</dbReference>
<dbReference type="PANTHER" id="PTHR45947:SF3">
    <property type="entry name" value="SULFOQUINOVOSYL TRANSFERASE SQD2"/>
    <property type="match status" value="1"/>
</dbReference>
<dbReference type="Gene3D" id="3.40.50.2000">
    <property type="entry name" value="Glycogen Phosphorylase B"/>
    <property type="match status" value="2"/>
</dbReference>
<dbReference type="SUPFAM" id="SSF53756">
    <property type="entry name" value="UDP-Glycosyltransferase/glycogen phosphorylase"/>
    <property type="match status" value="1"/>
</dbReference>
<evidence type="ECO:0000259" key="2">
    <source>
        <dbReference type="Pfam" id="PF13439"/>
    </source>
</evidence>
<protein>
    <submittedName>
        <fullName evidence="3">Unannotated protein</fullName>
    </submittedName>
</protein>
<dbReference type="Pfam" id="PF00534">
    <property type="entry name" value="Glycos_transf_1"/>
    <property type="match status" value="1"/>
</dbReference>
<reference evidence="3" key="1">
    <citation type="submission" date="2020-05" db="EMBL/GenBank/DDBJ databases">
        <authorList>
            <person name="Chiriac C."/>
            <person name="Salcher M."/>
            <person name="Ghai R."/>
            <person name="Kavagutti S V."/>
        </authorList>
    </citation>
    <scope>NUCLEOTIDE SEQUENCE</scope>
</reference>
<feature type="domain" description="Glycosyltransferase subfamily 4-like N-terminal" evidence="2">
    <location>
        <begin position="16"/>
        <end position="158"/>
    </location>
</feature>
<dbReference type="EMBL" id="CAFBMD010000002">
    <property type="protein sequence ID" value="CAB4887685.1"/>
    <property type="molecule type" value="Genomic_DNA"/>
</dbReference>
<accession>A0A6J6P1D3</accession>
<evidence type="ECO:0000313" key="4">
    <source>
        <dbReference type="EMBL" id="CAB4887685.1"/>
    </source>
</evidence>
<dbReference type="CDD" id="cd03801">
    <property type="entry name" value="GT4_PimA-like"/>
    <property type="match status" value="1"/>
</dbReference>
<organism evidence="3">
    <name type="scientific">freshwater metagenome</name>
    <dbReference type="NCBI Taxonomy" id="449393"/>
    <lineage>
        <taxon>unclassified sequences</taxon>
        <taxon>metagenomes</taxon>
        <taxon>ecological metagenomes</taxon>
    </lineage>
</organism>
<dbReference type="InterPro" id="IPR001296">
    <property type="entry name" value="Glyco_trans_1"/>
</dbReference>
<dbReference type="InterPro" id="IPR028098">
    <property type="entry name" value="Glyco_trans_4-like_N"/>
</dbReference>
<proteinExistence type="predicted"/>
<sequence>MRPTLVVTNDFGPRAGGIESFVNALVERLPRGSVVVHTSDQEGATEYDERLLRDYDIAVVRDPMKMLVPTRNVTKRVVATAKNYGCTQVWFGAAAPLGLMAPALKRAGIVRSVATTHGHELWWAKTPGSRQLLRRIGESVDTVTYLGEYTRSRIADALSDRAVSAMRQLTPGVDEKHFHPGIDATDLRERLGIGDRPVIVVVGRLVHRKGQDRLIDALPLIHKALPRAALLICGEGPLRGDFEKRAAELHLTDDVFFAGRVSWEDLPRYLSVGDLFAMPSRNRLGGLEVEGLGIVYLEASACGLPVIAGDSGGAPDAVLEGETGFVVDGNSVIDISTRAIQLLQDPALRARMGARGRAWVEDKWRWDQIAERHQALLAGDL</sequence>
<dbReference type="InterPro" id="IPR050194">
    <property type="entry name" value="Glycosyltransferase_grp1"/>
</dbReference>